<protein>
    <submittedName>
        <fullName evidence="1">Uncharacterized protein</fullName>
    </submittedName>
</protein>
<organism evidence="1">
    <name type="scientific">Anguilla anguilla</name>
    <name type="common">European freshwater eel</name>
    <name type="synonym">Muraena anguilla</name>
    <dbReference type="NCBI Taxonomy" id="7936"/>
    <lineage>
        <taxon>Eukaryota</taxon>
        <taxon>Metazoa</taxon>
        <taxon>Chordata</taxon>
        <taxon>Craniata</taxon>
        <taxon>Vertebrata</taxon>
        <taxon>Euteleostomi</taxon>
        <taxon>Actinopterygii</taxon>
        <taxon>Neopterygii</taxon>
        <taxon>Teleostei</taxon>
        <taxon>Anguilliformes</taxon>
        <taxon>Anguillidae</taxon>
        <taxon>Anguilla</taxon>
    </lineage>
</organism>
<accession>A0A0E9X953</accession>
<dbReference type="AlphaFoldDB" id="A0A0E9X953"/>
<reference evidence="1" key="2">
    <citation type="journal article" date="2015" name="Fish Shellfish Immunol.">
        <title>Early steps in the European eel (Anguilla anguilla)-Vibrio vulnificus interaction in the gills: Role of the RtxA13 toxin.</title>
        <authorList>
            <person name="Callol A."/>
            <person name="Pajuelo D."/>
            <person name="Ebbesson L."/>
            <person name="Teles M."/>
            <person name="MacKenzie S."/>
            <person name="Amaro C."/>
        </authorList>
    </citation>
    <scope>NUCLEOTIDE SEQUENCE</scope>
</reference>
<reference evidence="1" key="1">
    <citation type="submission" date="2014-11" db="EMBL/GenBank/DDBJ databases">
        <authorList>
            <person name="Amaro Gonzalez C."/>
        </authorList>
    </citation>
    <scope>NUCLEOTIDE SEQUENCE</scope>
</reference>
<dbReference type="EMBL" id="GBXM01009423">
    <property type="protein sequence ID" value="JAH99154.1"/>
    <property type="molecule type" value="Transcribed_RNA"/>
</dbReference>
<proteinExistence type="predicted"/>
<sequence>MIMHLPGESSDLASVLC</sequence>
<evidence type="ECO:0000313" key="1">
    <source>
        <dbReference type="EMBL" id="JAH99154.1"/>
    </source>
</evidence>
<name>A0A0E9X953_ANGAN</name>